<keyword evidence="2" id="KW-1185">Reference proteome</keyword>
<dbReference type="EMBL" id="CAJJDP010000090">
    <property type="protein sequence ID" value="CAD8188042.1"/>
    <property type="molecule type" value="Genomic_DNA"/>
</dbReference>
<protein>
    <submittedName>
        <fullName evidence="1">Uncharacterized protein</fullName>
    </submittedName>
</protein>
<evidence type="ECO:0000313" key="1">
    <source>
        <dbReference type="EMBL" id="CAD8188042.1"/>
    </source>
</evidence>
<organism evidence="1 2">
    <name type="scientific">Paramecium octaurelia</name>
    <dbReference type="NCBI Taxonomy" id="43137"/>
    <lineage>
        <taxon>Eukaryota</taxon>
        <taxon>Sar</taxon>
        <taxon>Alveolata</taxon>
        <taxon>Ciliophora</taxon>
        <taxon>Intramacronucleata</taxon>
        <taxon>Oligohymenophorea</taxon>
        <taxon>Peniculida</taxon>
        <taxon>Parameciidae</taxon>
        <taxon>Paramecium</taxon>
    </lineage>
</organism>
<sequence length="120" mass="14190">MLSSLVNYQAKLYPDLNCLNQFLKLEMRQLQHEQIKDISYYCQLPNNTFSSNWISPILANLQDQNRVQAILLCKFRQWSNREKKSSRTIRNQYFSFPISKIIIIQSPRGVRGPYSMSRSV</sequence>
<accession>A0A8S1WH24</accession>
<evidence type="ECO:0000313" key="2">
    <source>
        <dbReference type="Proteomes" id="UP000683925"/>
    </source>
</evidence>
<dbReference type="Proteomes" id="UP000683925">
    <property type="component" value="Unassembled WGS sequence"/>
</dbReference>
<gene>
    <name evidence="1" type="ORF">POCTA_138.1.T0910206</name>
</gene>
<dbReference type="AlphaFoldDB" id="A0A8S1WH24"/>
<name>A0A8S1WH24_PAROT</name>
<proteinExistence type="predicted"/>
<comment type="caution">
    <text evidence="1">The sequence shown here is derived from an EMBL/GenBank/DDBJ whole genome shotgun (WGS) entry which is preliminary data.</text>
</comment>
<reference evidence="1" key="1">
    <citation type="submission" date="2021-01" db="EMBL/GenBank/DDBJ databases">
        <authorList>
            <consortium name="Genoscope - CEA"/>
            <person name="William W."/>
        </authorList>
    </citation>
    <scope>NUCLEOTIDE SEQUENCE</scope>
</reference>